<evidence type="ECO:0000313" key="2">
    <source>
        <dbReference type="EMBL" id="MBD1365971.1"/>
    </source>
</evidence>
<dbReference type="Gene3D" id="3.40.50.10320">
    <property type="entry name" value="LmbE-like"/>
    <property type="match status" value="1"/>
</dbReference>
<reference evidence="2 3" key="1">
    <citation type="submission" date="2020-09" db="EMBL/GenBank/DDBJ databases">
        <title>Novel species of Mucilaginibacter isolated from a glacier on the Tibetan Plateau.</title>
        <authorList>
            <person name="Liu Q."/>
            <person name="Xin Y.-H."/>
        </authorList>
    </citation>
    <scope>NUCLEOTIDE SEQUENCE [LARGE SCALE GENOMIC DNA]</scope>
    <source>
        <strain evidence="2 3">ZT4R22</strain>
    </source>
</reference>
<dbReference type="InterPro" id="IPR003737">
    <property type="entry name" value="GlcNAc_PI_deacetylase-related"/>
</dbReference>
<comment type="caution">
    <text evidence="2">The sequence shown here is derived from an EMBL/GenBank/DDBJ whole genome shotgun (WGS) entry which is preliminary data.</text>
</comment>
<name>A0ABR7WUH9_9SPHI</name>
<dbReference type="Proteomes" id="UP000606600">
    <property type="component" value="Unassembled WGS sequence"/>
</dbReference>
<dbReference type="EMBL" id="JACWMY010000010">
    <property type="protein sequence ID" value="MBD1365971.1"/>
    <property type="molecule type" value="Genomic_DNA"/>
</dbReference>
<proteinExistence type="predicted"/>
<organism evidence="2 3">
    <name type="scientific">Mucilaginibacter pankratovii</name>
    <dbReference type="NCBI Taxonomy" id="2772110"/>
    <lineage>
        <taxon>Bacteria</taxon>
        <taxon>Pseudomonadati</taxon>
        <taxon>Bacteroidota</taxon>
        <taxon>Sphingobacteriia</taxon>
        <taxon>Sphingobacteriales</taxon>
        <taxon>Sphingobacteriaceae</taxon>
        <taxon>Mucilaginibacter</taxon>
    </lineage>
</organism>
<dbReference type="InterPro" id="IPR024078">
    <property type="entry name" value="LmbE-like_dom_sf"/>
</dbReference>
<evidence type="ECO:0000256" key="1">
    <source>
        <dbReference type="SAM" id="SignalP"/>
    </source>
</evidence>
<dbReference type="RefSeq" id="WP_191190632.1">
    <property type="nucleotide sequence ID" value="NZ_JACWMY010000010.1"/>
</dbReference>
<sequence length="298" mass="34081">MRFFLFLFLLFSCELAIAQTNFKGPRVLVVIAHPDDETTISVTLYKIANEQHGQVDLFVITNGEAGYKYATLAENYYGSALTDEKTGRQSLPRIRKQELMKAGHILGVSNYYFADQGDTKYTLNEKQPMDSCWKVAAVRKKLRKILTTQQYDFVFCMLPEPQTHGQHKAAALLALDVLRDLPLTERPVILGALLTNKTAPQFKFTQLGDYAQTQVLTDTASFGIDRTESFSYHNRVNYKVIANWDIAEHKSQGVTQMTMNEGDLEQFWFFKQNAPAGLEKCRKLFNELKRTPYLSKTY</sequence>
<evidence type="ECO:0000313" key="3">
    <source>
        <dbReference type="Proteomes" id="UP000606600"/>
    </source>
</evidence>
<dbReference type="PANTHER" id="PTHR12993">
    <property type="entry name" value="N-ACETYLGLUCOSAMINYL-PHOSPHATIDYLINOSITOL DE-N-ACETYLASE-RELATED"/>
    <property type="match status" value="1"/>
</dbReference>
<feature type="chain" id="PRO_5046621718" evidence="1">
    <location>
        <begin position="19"/>
        <end position="298"/>
    </location>
</feature>
<accession>A0ABR7WUH9</accession>
<keyword evidence="1" id="KW-0732">Signal</keyword>
<dbReference type="Pfam" id="PF02585">
    <property type="entry name" value="PIG-L"/>
    <property type="match status" value="1"/>
</dbReference>
<feature type="signal peptide" evidence="1">
    <location>
        <begin position="1"/>
        <end position="18"/>
    </location>
</feature>
<dbReference type="PANTHER" id="PTHR12993:SF11">
    <property type="entry name" value="N-ACETYLGLUCOSAMINYL-PHOSPHATIDYLINOSITOL DE-N-ACETYLASE"/>
    <property type="match status" value="1"/>
</dbReference>
<gene>
    <name evidence="2" type="ORF">IDJ77_19310</name>
</gene>
<keyword evidence="3" id="KW-1185">Reference proteome</keyword>
<protein>
    <submittedName>
        <fullName evidence="2">PIG-L family deacetylase</fullName>
    </submittedName>
</protein>
<dbReference type="SUPFAM" id="SSF102588">
    <property type="entry name" value="LmbE-like"/>
    <property type="match status" value="1"/>
</dbReference>